<keyword evidence="2" id="KW-1134">Transmembrane beta strand</keyword>
<accession>A0A1I1Z5C8</accession>
<keyword evidence="6" id="KW-0732">Signal</keyword>
<proteinExistence type="predicted"/>
<evidence type="ECO:0000313" key="8">
    <source>
        <dbReference type="Proteomes" id="UP000198596"/>
    </source>
</evidence>
<keyword evidence="3" id="KW-0812">Transmembrane</keyword>
<dbReference type="InterPro" id="IPR051906">
    <property type="entry name" value="TolC-like"/>
</dbReference>
<protein>
    <submittedName>
        <fullName evidence="7">Outer membrane protein TolC</fullName>
    </submittedName>
</protein>
<dbReference type="AlphaFoldDB" id="A0A1I1Z5C8"/>
<keyword evidence="8" id="KW-1185">Reference proteome</keyword>
<sequence>MKHLFLAFLFFGFVASAQDINSKEFTYTEFLGYVKKYHPLVKNANLEINKAQANLMMARGGFDPKIEVDFSKKQFKDTEYYSILNSSFKIPTWYGIEIKAGFDNSEGVYLNPQNTLPNQGLTSLGVTVPLGQGLFINQRMADVRKAKMQIQLSQAERKLQAIVVLYDASLAYFNWKKNFNEVQLYEEYNKNAQIRLKGIQSLIKQGDKPAIDSVEAGIIVKNRILNLEDSKLKLAKAKLELANFLWLENNIPLELSDELIPEIQLEFTIQESLKTNDLLNTDFSITNHPKINALQSKIDMLNVERKLKANMLLPKIDVGYSYISEPSYLDNYQFEDYKIGLDFYFPLFLRKERGSLKLAKYKVQETEFALDLEKVQLTNKINAQKMEIESLLRQKELIKSLVQDNLTMLNSEERLFSFGESSLFLINTRENNLVIAQLSKIALENRFYISNSELFKIMANPD</sequence>
<dbReference type="GO" id="GO:0015562">
    <property type="term" value="F:efflux transmembrane transporter activity"/>
    <property type="evidence" value="ECO:0007669"/>
    <property type="project" value="InterPro"/>
</dbReference>
<comment type="subcellular location">
    <subcellularLocation>
        <location evidence="1">Cell outer membrane</location>
    </subcellularLocation>
</comment>
<name>A0A1I1Z5C8_9FLAO</name>
<evidence type="ECO:0000256" key="6">
    <source>
        <dbReference type="SAM" id="SignalP"/>
    </source>
</evidence>
<evidence type="ECO:0000256" key="5">
    <source>
        <dbReference type="ARBA" id="ARBA00023237"/>
    </source>
</evidence>
<dbReference type="PANTHER" id="PTHR30026">
    <property type="entry name" value="OUTER MEMBRANE PROTEIN TOLC"/>
    <property type="match status" value="1"/>
</dbReference>
<keyword evidence="4" id="KW-0472">Membrane</keyword>
<evidence type="ECO:0000313" key="7">
    <source>
        <dbReference type="EMBL" id="SFE25540.1"/>
    </source>
</evidence>
<evidence type="ECO:0000256" key="3">
    <source>
        <dbReference type="ARBA" id="ARBA00022692"/>
    </source>
</evidence>
<dbReference type="OrthoDB" id="581172at2"/>
<dbReference type="EMBL" id="FONQ01000001">
    <property type="protein sequence ID" value="SFE25540.1"/>
    <property type="molecule type" value="Genomic_DNA"/>
</dbReference>
<dbReference type="GO" id="GO:0015288">
    <property type="term" value="F:porin activity"/>
    <property type="evidence" value="ECO:0007669"/>
    <property type="project" value="TreeGrafter"/>
</dbReference>
<dbReference type="GO" id="GO:0009279">
    <property type="term" value="C:cell outer membrane"/>
    <property type="evidence" value="ECO:0007669"/>
    <property type="project" value="UniProtKB-SubCell"/>
</dbReference>
<gene>
    <name evidence="7" type="ORF">SAMN04488131_101213</name>
</gene>
<evidence type="ECO:0000256" key="4">
    <source>
        <dbReference type="ARBA" id="ARBA00023136"/>
    </source>
</evidence>
<evidence type="ECO:0000256" key="2">
    <source>
        <dbReference type="ARBA" id="ARBA00022452"/>
    </source>
</evidence>
<dbReference type="RefSeq" id="WP_091202675.1">
    <property type="nucleotide sequence ID" value="NZ_FONQ01000001.1"/>
</dbReference>
<reference evidence="8" key="1">
    <citation type="submission" date="2016-10" db="EMBL/GenBank/DDBJ databases">
        <authorList>
            <person name="Varghese N."/>
            <person name="Submissions S."/>
        </authorList>
    </citation>
    <scope>NUCLEOTIDE SEQUENCE [LARGE SCALE GENOMIC DNA]</scope>
    <source>
        <strain evidence="8">CGMCC 1.9227</strain>
    </source>
</reference>
<feature type="chain" id="PRO_5011526562" evidence="6">
    <location>
        <begin position="18"/>
        <end position="462"/>
    </location>
</feature>
<evidence type="ECO:0000256" key="1">
    <source>
        <dbReference type="ARBA" id="ARBA00004442"/>
    </source>
</evidence>
<dbReference type="SUPFAM" id="SSF56954">
    <property type="entry name" value="Outer membrane efflux proteins (OEP)"/>
    <property type="match status" value="1"/>
</dbReference>
<dbReference type="GO" id="GO:1990281">
    <property type="term" value="C:efflux pump complex"/>
    <property type="evidence" value="ECO:0007669"/>
    <property type="project" value="TreeGrafter"/>
</dbReference>
<dbReference type="STRING" id="935223.SAMN04488131_101213"/>
<feature type="signal peptide" evidence="6">
    <location>
        <begin position="1"/>
        <end position="17"/>
    </location>
</feature>
<organism evidence="7 8">
    <name type="scientific">Flavobacterium xueshanense</name>
    <dbReference type="NCBI Taxonomy" id="935223"/>
    <lineage>
        <taxon>Bacteria</taxon>
        <taxon>Pseudomonadati</taxon>
        <taxon>Bacteroidota</taxon>
        <taxon>Flavobacteriia</taxon>
        <taxon>Flavobacteriales</taxon>
        <taxon>Flavobacteriaceae</taxon>
        <taxon>Flavobacterium</taxon>
    </lineage>
</organism>
<dbReference type="Gene3D" id="1.20.1600.10">
    <property type="entry name" value="Outer membrane efflux proteins (OEP)"/>
    <property type="match status" value="1"/>
</dbReference>
<dbReference type="PANTHER" id="PTHR30026:SF20">
    <property type="entry name" value="OUTER MEMBRANE PROTEIN TOLC"/>
    <property type="match status" value="1"/>
</dbReference>
<dbReference type="Proteomes" id="UP000198596">
    <property type="component" value="Unassembled WGS sequence"/>
</dbReference>
<keyword evidence="5" id="KW-0998">Cell outer membrane</keyword>